<dbReference type="AlphaFoldDB" id="A0A427BBR5"/>
<accession>A0A427BBR5</accession>
<evidence type="ECO:0000313" key="2">
    <source>
        <dbReference type="Proteomes" id="UP000287651"/>
    </source>
</evidence>
<protein>
    <submittedName>
        <fullName evidence="1">Uncharacterized protein</fullName>
    </submittedName>
</protein>
<comment type="caution">
    <text evidence="1">The sequence shown here is derived from an EMBL/GenBank/DDBJ whole genome shotgun (WGS) entry which is preliminary data.</text>
</comment>
<sequence length="144" mass="16459">MVRDSRRVINEHSQIIDGLRVKVQMLKEETGLVAVAAVEARADLSDGTIDPREAECSLVEEQRATLERARASIFQYKKTPNFKLDSERMSRVPYKYEYLVALAHLWVSHSKLKIKEDPYATLPEDDDVPMEVEVPFDDINPLAT</sequence>
<proteinExistence type="predicted"/>
<dbReference type="EMBL" id="AMZH03000036">
    <property type="protein sequence ID" value="RRT85951.1"/>
    <property type="molecule type" value="Genomic_DNA"/>
</dbReference>
<name>A0A427BBR5_ENSVE</name>
<gene>
    <name evidence="1" type="ORF">B296_00004126</name>
</gene>
<organism evidence="1 2">
    <name type="scientific">Ensete ventricosum</name>
    <name type="common">Abyssinian banana</name>
    <name type="synonym">Musa ensete</name>
    <dbReference type="NCBI Taxonomy" id="4639"/>
    <lineage>
        <taxon>Eukaryota</taxon>
        <taxon>Viridiplantae</taxon>
        <taxon>Streptophyta</taxon>
        <taxon>Embryophyta</taxon>
        <taxon>Tracheophyta</taxon>
        <taxon>Spermatophyta</taxon>
        <taxon>Magnoliopsida</taxon>
        <taxon>Liliopsida</taxon>
        <taxon>Zingiberales</taxon>
        <taxon>Musaceae</taxon>
        <taxon>Ensete</taxon>
    </lineage>
</organism>
<reference evidence="1 2" key="1">
    <citation type="journal article" date="2014" name="Agronomy (Basel)">
        <title>A Draft Genome Sequence for Ensete ventricosum, the Drought-Tolerant Tree Against Hunger.</title>
        <authorList>
            <person name="Harrison J."/>
            <person name="Moore K.A."/>
            <person name="Paszkiewicz K."/>
            <person name="Jones T."/>
            <person name="Grant M."/>
            <person name="Ambacheew D."/>
            <person name="Muzemil S."/>
            <person name="Studholme D.J."/>
        </authorList>
    </citation>
    <scope>NUCLEOTIDE SEQUENCE [LARGE SCALE GENOMIC DNA]</scope>
</reference>
<evidence type="ECO:0000313" key="1">
    <source>
        <dbReference type="EMBL" id="RRT85951.1"/>
    </source>
</evidence>
<dbReference type="Proteomes" id="UP000287651">
    <property type="component" value="Unassembled WGS sequence"/>
</dbReference>